<comment type="caution">
    <text evidence="1">The sequence shown here is derived from an EMBL/GenBank/DDBJ whole genome shotgun (WGS) entry which is preliminary data.</text>
</comment>
<evidence type="ECO:0000313" key="1">
    <source>
        <dbReference type="EMBL" id="GEP97768.1"/>
    </source>
</evidence>
<name>A0A512RPZ1_9BACT</name>
<dbReference type="InterPro" id="IPR038056">
    <property type="entry name" value="YjbR-like_sf"/>
</dbReference>
<dbReference type="Proteomes" id="UP000321436">
    <property type="component" value="Unassembled WGS sequence"/>
</dbReference>
<dbReference type="AlphaFoldDB" id="A0A512RPZ1"/>
<organism evidence="1 2">
    <name type="scientific">Chitinophaga cymbidii</name>
    <dbReference type="NCBI Taxonomy" id="1096750"/>
    <lineage>
        <taxon>Bacteria</taxon>
        <taxon>Pseudomonadati</taxon>
        <taxon>Bacteroidota</taxon>
        <taxon>Chitinophagia</taxon>
        <taxon>Chitinophagales</taxon>
        <taxon>Chitinophagaceae</taxon>
        <taxon>Chitinophaga</taxon>
    </lineage>
</organism>
<keyword evidence="2" id="KW-1185">Reference proteome</keyword>
<dbReference type="SUPFAM" id="SSF142906">
    <property type="entry name" value="YjbR-like"/>
    <property type="match status" value="1"/>
</dbReference>
<reference evidence="1 2" key="1">
    <citation type="submission" date="2019-07" db="EMBL/GenBank/DDBJ databases">
        <title>Whole genome shotgun sequence of Chitinophaga cymbidii NBRC 109752.</title>
        <authorList>
            <person name="Hosoyama A."/>
            <person name="Uohara A."/>
            <person name="Ohji S."/>
            <person name="Ichikawa N."/>
        </authorList>
    </citation>
    <scope>NUCLEOTIDE SEQUENCE [LARGE SCALE GENOMIC DNA]</scope>
    <source>
        <strain evidence="1 2">NBRC 109752</strain>
    </source>
</reference>
<accession>A0A512RPZ1</accession>
<evidence type="ECO:0000313" key="2">
    <source>
        <dbReference type="Proteomes" id="UP000321436"/>
    </source>
</evidence>
<protein>
    <recommendedName>
        <fullName evidence="3">MmcQ/YjbR family DNA-binding protein</fullName>
    </recommendedName>
</protein>
<sequence>MSLPEVQEVAHWGNPAFRTKRKIFVTLREKELQANFGFTPEEQAAFCGADSKSFVPVEGGWGRQGWTTVNLEKISEKMLVNALQSAWYNAAPPKLQAAFREKLE</sequence>
<proteinExistence type="predicted"/>
<dbReference type="Pfam" id="PF04237">
    <property type="entry name" value="YjbR"/>
    <property type="match status" value="1"/>
</dbReference>
<dbReference type="InterPro" id="IPR058532">
    <property type="entry name" value="YjbR/MT2646/Rv2570-like"/>
</dbReference>
<dbReference type="EMBL" id="BKAU01000005">
    <property type="protein sequence ID" value="GEP97768.1"/>
    <property type="molecule type" value="Genomic_DNA"/>
</dbReference>
<evidence type="ECO:0008006" key="3">
    <source>
        <dbReference type="Google" id="ProtNLM"/>
    </source>
</evidence>
<dbReference type="Gene3D" id="3.90.1150.30">
    <property type="match status" value="1"/>
</dbReference>
<gene>
    <name evidence="1" type="ORF">CCY01nite_40280</name>
</gene>